<sequence>MAMCELWLEMFPFSGRTSTGVFYSPKKVTSFSPVKVPGWEDDLNAPKVPFKAETRNLFYLPPPQRSFGESKRQELPVTRHVRPRVGLKATRTLRQGVSISDIENAPPKAAQTELVPSSPKRKRQFPDIILDGIMQHVTPLTDESTYGQWECIALVCRSWRNAALRARRSSIRLKSDGSLMAYFLYRTYVATVWAEGGPRSLTIDLERTDRLVNSLSCTAIKWLVQICPLRQLDLRGIHLTANDALFLIGHSPHLRDLTISYAHVTGVVKLGKPDTITAQKQLEWITTLEIRTYYKASEEFGRFIIATVGKELRKLTYSSSNLYDFPSDCPKLAIFKSTPSFSLDTLTGRHLPIRDLSATSWTSEFLTSFLAFCPHLEKLTGNVVDTADDTLFIALQNLPNLTDCSISLNIISTLPFKDLLRKRGKNFKHLDVSQPWVDASVLECVSVYCANLETLHFGQLKSYTKEDVADVGRYCYQLRSWTGVAVCSRWFYEFALELVACGRRPYNLPDLKVKHDGCRCKRPACYLREVATVG</sequence>
<accession>A0AAD5S3R6</accession>
<dbReference type="InterPro" id="IPR032675">
    <property type="entry name" value="LRR_dom_sf"/>
</dbReference>
<dbReference type="AlphaFoldDB" id="A0AAD5S3R6"/>
<reference evidence="1" key="1">
    <citation type="submission" date="2020-05" db="EMBL/GenBank/DDBJ databases">
        <title>Phylogenomic resolution of chytrid fungi.</title>
        <authorList>
            <person name="Stajich J.E."/>
            <person name="Amses K."/>
            <person name="Simmons R."/>
            <person name="Seto K."/>
            <person name="Myers J."/>
            <person name="Bonds A."/>
            <person name="Quandt C.A."/>
            <person name="Barry K."/>
            <person name="Liu P."/>
            <person name="Grigoriev I."/>
            <person name="Longcore J.E."/>
            <person name="James T.Y."/>
        </authorList>
    </citation>
    <scope>NUCLEOTIDE SEQUENCE</scope>
    <source>
        <strain evidence="1">JEL0318</strain>
    </source>
</reference>
<dbReference type="Gene3D" id="3.80.10.10">
    <property type="entry name" value="Ribonuclease Inhibitor"/>
    <property type="match status" value="1"/>
</dbReference>
<protein>
    <submittedName>
        <fullName evidence="1">Uncharacterized protein</fullName>
    </submittedName>
</protein>
<organism evidence="1 2">
    <name type="scientific">Rhizophlyctis rosea</name>
    <dbReference type="NCBI Taxonomy" id="64517"/>
    <lineage>
        <taxon>Eukaryota</taxon>
        <taxon>Fungi</taxon>
        <taxon>Fungi incertae sedis</taxon>
        <taxon>Chytridiomycota</taxon>
        <taxon>Chytridiomycota incertae sedis</taxon>
        <taxon>Chytridiomycetes</taxon>
        <taxon>Rhizophlyctidales</taxon>
        <taxon>Rhizophlyctidaceae</taxon>
        <taxon>Rhizophlyctis</taxon>
    </lineage>
</organism>
<proteinExistence type="predicted"/>
<evidence type="ECO:0000313" key="1">
    <source>
        <dbReference type="EMBL" id="KAJ3036712.1"/>
    </source>
</evidence>
<comment type="caution">
    <text evidence="1">The sequence shown here is derived from an EMBL/GenBank/DDBJ whole genome shotgun (WGS) entry which is preliminary data.</text>
</comment>
<keyword evidence="2" id="KW-1185">Reference proteome</keyword>
<evidence type="ECO:0000313" key="2">
    <source>
        <dbReference type="Proteomes" id="UP001212841"/>
    </source>
</evidence>
<gene>
    <name evidence="1" type="ORF">HK097_003766</name>
</gene>
<dbReference type="SUPFAM" id="SSF52047">
    <property type="entry name" value="RNI-like"/>
    <property type="match status" value="1"/>
</dbReference>
<dbReference type="EMBL" id="JADGJD010001910">
    <property type="protein sequence ID" value="KAJ3036712.1"/>
    <property type="molecule type" value="Genomic_DNA"/>
</dbReference>
<name>A0AAD5S3R6_9FUNG</name>
<dbReference type="Proteomes" id="UP001212841">
    <property type="component" value="Unassembled WGS sequence"/>
</dbReference>